<evidence type="ECO:0000313" key="3">
    <source>
        <dbReference type="Proteomes" id="UP000324897"/>
    </source>
</evidence>
<protein>
    <submittedName>
        <fullName evidence="2">Uncharacterized protein</fullName>
    </submittedName>
</protein>
<evidence type="ECO:0000313" key="2">
    <source>
        <dbReference type="EMBL" id="TVU21736.1"/>
    </source>
</evidence>
<proteinExistence type="predicted"/>
<dbReference type="AlphaFoldDB" id="A0A5J9UDX2"/>
<name>A0A5J9UDX2_9POAL</name>
<dbReference type="EMBL" id="RWGY01000026">
    <property type="protein sequence ID" value="TVU21736.1"/>
    <property type="molecule type" value="Genomic_DNA"/>
</dbReference>
<sequence length="172" mass="18242">MLSGGLGSIAQRGPWNRGTITHLPDGDIVNGSATWSTVAEVARPPRGGVLYEAARVSNGGCGEAPACCVLVVMTARRPACGPDPVVSPCRMRHYGGRSRIAVAFSVQCGLFFSVIPIAMGLCLAGDFMDWKSSPDDGTDTSMRVLKVDSEFWKVKKIVETHGYTAVIIIANT</sequence>
<feature type="non-terminal residue" evidence="2">
    <location>
        <position position="172"/>
    </location>
</feature>
<dbReference type="OrthoDB" id="10539843at2759"/>
<dbReference type="Gramene" id="TVU21736">
    <property type="protein sequence ID" value="TVU21736"/>
    <property type="gene ID" value="EJB05_31393"/>
</dbReference>
<keyword evidence="1" id="KW-0472">Membrane</keyword>
<feature type="transmembrane region" description="Helical" evidence="1">
    <location>
        <begin position="100"/>
        <end position="121"/>
    </location>
</feature>
<keyword evidence="3" id="KW-1185">Reference proteome</keyword>
<keyword evidence="1" id="KW-1133">Transmembrane helix</keyword>
<dbReference type="Proteomes" id="UP000324897">
    <property type="component" value="Unassembled WGS sequence"/>
</dbReference>
<keyword evidence="1" id="KW-0812">Transmembrane</keyword>
<accession>A0A5J9UDX2</accession>
<reference evidence="2 3" key="1">
    <citation type="journal article" date="2019" name="Sci. Rep.">
        <title>A high-quality genome of Eragrostis curvula grass provides insights into Poaceae evolution and supports new strategies to enhance forage quality.</title>
        <authorList>
            <person name="Carballo J."/>
            <person name="Santos B.A.C.M."/>
            <person name="Zappacosta D."/>
            <person name="Garbus I."/>
            <person name="Selva J.P."/>
            <person name="Gallo C.A."/>
            <person name="Diaz A."/>
            <person name="Albertini E."/>
            <person name="Caccamo M."/>
            <person name="Echenique V."/>
        </authorList>
    </citation>
    <scope>NUCLEOTIDE SEQUENCE [LARGE SCALE GENOMIC DNA]</scope>
    <source>
        <strain evidence="3">cv. Victoria</strain>
        <tissue evidence="2">Leaf</tissue>
    </source>
</reference>
<organism evidence="2 3">
    <name type="scientific">Eragrostis curvula</name>
    <name type="common">weeping love grass</name>
    <dbReference type="NCBI Taxonomy" id="38414"/>
    <lineage>
        <taxon>Eukaryota</taxon>
        <taxon>Viridiplantae</taxon>
        <taxon>Streptophyta</taxon>
        <taxon>Embryophyta</taxon>
        <taxon>Tracheophyta</taxon>
        <taxon>Spermatophyta</taxon>
        <taxon>Magnoliopsida</taxon>
        <taxon>Liliopsida</taxon>
        <taxon>Poales</taxon>
        <taxon>Poaceae</taxon>
        <taxon>PACMAD clade</taxon>
        <taxon>Chloridoideae</taxon>
        <taxon>Eragrostideae</taxon>
        <taxon>Eragrostidinae</taxon>
        <taxon>Eragrostis</taxon>
    </lineage>
</organism>
<feature type="non-terminal residue" evidence="2">
    <location>
        <position position="1"/>
    </location>
</feature>
<evidence type="ECO:0000256" key="1">
    <source>
        <dbReference type="SAM" id="Phobius"/>
    </source>
</evidence>
<comment type="caution">
    <text evidence="2">The sequence shown here is derived from an EMBL/GenBank/DDBJ whole genome shotgun (WGS) entry which is preliminary data.</text>
</comment>
<gene>
    <name evidence="2" type="ORF">EJB05_31393</name>
</gene>